<sequence length="110" mass="12666">MKRLLILLSLTLALPTLAQATTAEGELPKLHLNEENEHIARKVAFDYLANAKIFISQGTVSKDTLTYEAIIADQRCTIEMELETLPVQRWLVKKLDCKNWDLLRHSYRQT</sequence>
<proteinExistence type="predicted"/>
<name>A0ABT9AWZ1_9GAMM</name>
<evidence type="ECO:0000313" key="3">
    <source>
        <dbReference type="Proteomes" id="UP001176478"/>
    </source>
</evidence>
<evidence type="ECO:0000256" key="1">
    <source>
        <dbReference type="SAM" id="SignalP"/>
    </source>
</evidence>
<gene>
    <name evidence="2" type="ORF">Q5E86_18180</name>
</gene>
<organism evidence="2 3">
    <name type="scientific">Providencia huashanensis</name>
    <dbReference type="NCBI Taxonomy" id="3037798"/>
    <lineage>
        <taxon>Bacteria</taxon>
        <taxon>Pseudomonadati</taxon>
        <taxon>Pseudomonadota</taxon>
        <taxon>Gammaproteobacteria</taxon>
        <taxon>Enterobacterales</taxon>
        <taxon>Morganellaceae</taxon>
        <taxon>Providencia</taxon>
    </lineage>
</organism>
<keyword evidence="1" id="KW-0732">Signal</keyword>
<reference evidence="2" key="2">
    <citation type="journal article" date="2024" name="Int. J. Antimicrob. Agents">
        <title>Identification of a novel Providencia species showing multi-drug-resistant in three patients with hospital-acquired infection.</title>
        <authorList>
            <person name="Yang W."/>
            <person name="Chen J."/>
            <person name="Yang F."/>
            <person name="Ji P."/>
            <person name="Shen S."/>
            <person name="Yin D."/>
            <person name="Hu F."/>
        </authorList>
    </citation>
    <scope>NUCLEOTIDE SEQUENCE</scope>
    <source>
        <strain evidence="2">CRE-138-0111</strain>
    </source>
</reference>
<protein>
    <recommendedName>
        <fullName evidence="4">Cystatin domain-containing protein</fullName>
    </recommendedName>
</protein>
<comment type="caution">
    <text evidence="2">The sequence shown here is derived from an EMBL/GenBank/DDBJ whole genome shotgun (WGS) entry which is preliminary data.</text>
</comment>
<feature type="chain" id="PRO_5046116529" description="Cystatin domain-containing protein" evidence="1">
    <location>
        <begin position="21"/>
        <end position="110"/>
    </location>
</feature>
<accession>A0ABT9AWZ1</accession>
<dbReference type="Proteomes" id="UP001176478">
    <property type="component" value="Unassembled WGS sequence"/>
</dbReference>
<reference evidence="2" key="1">
    <citation type="submission" date="2023-07" db="EMBL/GenBank/DDBJ databases">
        <authorList>
            <person name="Yang W."/>
            <person name="Chen J."/>
            <person name="Ji P."/>
            <person name="Hu F."/>
        </authorList>
    </citation>
    <scope>NUCLEOTIDE SEQUENCE</scope>
    <source>
        <strain evidence="2">CRE-138-0111</strain>
    </source>
</reference>
<evidence type="ECO:0000313" key="2">
    <source>
        <dbReference type="EMBL" id="MDO7858230.1"/>
    </source>
</evidence>
<dbReference type="EMBL" id="JAUQTG010000012">
    <property type="protein sequence ID" value="MDO7858230.1"/>
    <property type="molecule type" value="Genomic_DNA"/>
</dbReference>
<feature type="signal peptide" evidence="1">
    <location>
        <begin position="1"/>
        <end position="20"/>
    </location>
</feature>
<evidence type="ECO:0008006" key="4">
    <source>
        <dbReference type="Google" id="ProtNLM"/>
    </source>
</evidence>
<keyword evidence="3" id="KW-1185">Reference proteome</keyword>